<comment type="caution">
    <text evidence="3">The sequence shown here is derived from an EMBL/GenBank/DDBJ whole genome shotgun (WGS) entry which is preliminary data.</text>
</comment>
<evidence type="ECO:0000256" key="1">
    <source>
        <dbReference type="SAM" id="MobiDB-lite"/>
    </source>
</evidence>
<evidence type="ECO:0000313" key="4">
    <source>
        <dbReference type="Proteomes" id="UP001500620"/>
    </source>
</evidence>
<proteinExistence type="predicted"/>
<dbReference type="Proteomes" id="UP001500620">
    <property type="component" value="Unassembled WGS sequence"/>
</dbReference>
<accession>A0ABP8DHJ7</accession>
<gene>
    <name evidence="3" type="ORF">GCM10022255_068100</name>
</gene>
<organism evidence="3 4">
    <name type="scientific">Dactylosporangium darangshiense</name>
    <dbReference type="NCBI Taxonomy" id="579108"/>
    <lineage>
        <taxon>Bacteria</taxon>
        <taxon>Bacillati</taxon>
        <taxon>Actinomycetota</taxon>
        <taxon>Actinomycetes</taxon>
        <taxon>Micromonosporales</taxon>
        <taxon>Micromonosporaceae</taxon>
        <taxon>Dactylosporangium</taxon>
    </lineage>
</organism>
<reference evidence="4" key="1">
    <citation type="journal article" date="2019" name="Int. J. Syst. Evol. Microbiol.">
        <title>The Global Catalogue of Microorganisms (GCM) 10K type strain sequencing project: providing services to taxonomists for standard genome sequencing and annotation.</title>
        <authorList>
            <consortium name="The Broad Institute Genomics Platform"/>
            <consortium name="The Broad Institute Genome Sequencing Center for Infectious Disease"/>
            <person name="Wu L."/>
            <person name="Ma J."/>
        </authorList>
    </citation>
    <scope>NUCLEOTIDE SEQUENCE [LARGE SCALE GENOMIC DNA]</scope>
    <source>
        <strain evidence="4">JCM 17441</strain>
    </source>
</reference>
<dbReference type="InterPro" id="IPR024983">
    <property type="entry name" value="CHAT_dom"/>
</dbReference>
<keyword evidence="4" id="KW-1185">Reference proteome</keyword>
<feature type="region of interest" description="Disordered" evidence="1">
    <location>
        <begin position="1"/>
        <end position="37"/>
    </location>
</feature>
<dbReference type="EMBL" id="BAABAT010000023">
    <property type="protein sequence ID" value="GAA4256197.1"/>
    <property type="molecule type" value="Genomic_DNA"/>
</dbReference>
<dbReference type="Pfam" id="PF12770">
    <property type="entry name" value="CHAT"/>
    <property type="match status" value="1"/>
</dbReference>
<sequence length="936" mass="99618">MSPAGSADRPSEQQEQQNSSIEPEEREVSEAPAAPADDAVARCAVAVIHARSTHGPAREAAVDDAVRELERVPGDGPATGTLAADLVRMLLRPDGPPDVQRLRVLDPLIARADRHPPADPDWPRIRAAARLTALTRAAAVFEIDDAREALRQADEIAAEHPGDPAVQTLHHTCRMGLELLAGLQDGDEGIIRDLPGRMGLLDGFAAGHPEAQRLLSTVTTMSEVLAAQRRGDHDAVAAGIARLEGVDGIPGLPELDGGHSLSDLLRAFMPGSAPPAARTIDGEATTAPAPSLWPSGGTEVLRRMAERPGASPAERAMFLTAVGGLALKGGEETDPQVIAASLADLREGLAQADPGDPRRPFYKASLALGLWQRAQADGFSSDLDEALELLEQARAEASGPDDPAWSLINGMLAEVHRLNGADHASSRRAGLDGLRSYAWRVLLQPDPLAARIAARDAAKDAMDIAANCLMDHELTDALRALDAGRGLLLFAATELRDPTTRLVEAGHPELAARWAAVAGKDAPAQLRREVIDVLALQSGVLDTPGLEEIQAALCRLDADALVYLVPGAPTRPGWAVIAPAEGRPSYMALANLLVDDSVDVERYLNAITTREVNREPVELHDSLHGLCEWAWKAAVGPVIRPFLDAAGAGRVPRLVLVPMGELARIPWQAARDPEGVYAVERVAISQAASARMLCDSAAAAPVPLTSAGLIVADPDTGGRAAELYAARLEAHAVHRSFYRGARYVGRLPDGTVSRSGPGSPDDVREWLRADDAEAGAVLHLASHGVMRAGPQEASSHLLLAGGEILAADELVGLIAANRRAVGLVVLAACHTGRSVHGYDEAYSLGTMFLAAGARTVLSTQWSVPDQATSLLMYMFHHHLIAERRPAWDALRRAQLWMLDRDRRAPEGMPESLREMLRGHTDPARVAAWAGFIHWGQ</sequence>
<feature type="domain" description="CHAT" evidence="2">
    <location>
        <begin position="627"/>
        <end position="935"/>
    </location>
</feature>
<evidence type="ECO:0000313" key="3">
    <source>
        <dbReference type="EMBL" id="GAA4256197.1"/>
    </source>
</evidence>
<evidence type="ECO:0000259" key="2">
    <source>
        <dbReference type="Pfam" id="PF12770"/>
    </source>
</evidence>
<name>A0ABP8DHJ7_9ACTN</name>
<protein>
    <recommendedName>
        <fullName evidence="2">CHAT domain-containing protein</fullName>
    </recommendedName>
</protein>